<dbReference type="Gene3D" id="3.40.30.10">
    <property type="entry name" value="Glutaredoxin"/>
    <property type="match status" value="1"/>
</dbReference>
<dbReference type="RefSeq" id="WP_144067922.1">
    <property type="nucleotide sequence ID" value="NZ_CP041636.1"/>
</dbReference>
<protein>
    <submittedName>
        <fullName evidence="1">(2Fe-2S) ferredoxin domain-containing protein</fullName>
    </submittedName>
</protein>
<reference evidence="1 2" key="1">
    <citation type="submission" date="2019-07" db="EMBL/GenBank/DDBJ databases">
        <title>Genome sequencing for Ferrovibrio sp. K5.</title>
        <authorList>
            <person name="Park S.-J."/>
        </authorList>
    </citation>
    <scope>NUCLEOTIDE SEQUENCE [LARGE SCALE GENOMIC DNA]</scope>
    <source>
        <strain evidence="1 2">K5</strain>
    </source>
</reference>
<evidence type="ECO:0000313" key="2">
    <source>
        <dbReference type="Proteomes" id="UP000317496"/>
    </source>
</evidence>
<dbReference type="OrthoDB" id="9800597at2"/>
<dbReference type="EMBL" id="CP041636">
    <property type="protein sequence ID" value="QDO96941.1"/>
    <property type="molecule type" value="Genomic_DNA"/>
</dbReference>
<dbReference type="AlphaFoldDB" id="A0A516GZI4"/>
<sequence>MAIRYQVRPPAKAGDASDFYRAHIFVCTNERPENHPRGSCARKGAEKLRNYMKARAKELGLGLEDGVRVNNAGCLERCELGPTLVIYPEGIWYRADNFADIDEILETHVKQGGRVERLLLRPEDGPDHSEKKK</sequence>
<gene>
    <name evidence="1" type="ORF">FNB15_06475</name>
</gene>
<dbReference type="InterPro" id="IPR036249">
    <property type="entry name" value="Thioredoxin-like_sf"/>
</dbReference>
<dbReference type="SUPFAM" id="SSF52833">
    <property type="entry name" value="Thioredoxin-like"/>
    <property type="match status" value="1"/>
</dbReference>
<dbReference type="KEGG" id="fer:FNB15_06475"/>
<dbReference type="Proteomes" id="UP000317496">
    <property type="component" value="Chromosome"/>
</dbReference>
<accession>A0A516GZI4</accession>
<proteinExistence type="predicted"/>
<keyword evidence="2" id="KW-1185">Reference proteome</keyword>
<evidence type="ECO:0000313" key="1">
    <source>
        <dbReference type="EMBL" id="QDO96941.1"/>
    </source>
</evidence>
<name>A0A516GZI4_9PROT</name>
<organism evidence="1 2">
    <name type="scientific">Ferrovibrio terrae</name>
    <dbReference type="NCBI Taxonomy" id="2594003"/>
    <lineage>
        <taxon>Bacteria</taxon>
        <taxon>Pseudomonadati</taxon>
        <taxon>Pseudomonadota</taxon>
        <taxon>Alphaproteobacteria</taxon>
        <taxon>Rhodospirillales</taxon>
        <taxon>Rhodospirillaceae</taxon>
        <taxon>Ferrovibrio</taxon>
    </lineage>
</organism>
<dbReference type="CDD" id="cd02980">
    <property type="entry name" value="TRX_Fd_family"/>
    <property type="match status" value="1"/>
</dbReference>